<keyword evidence="3 6" id="KW-1133">Transmembrane helix</keyword>
<feature type="transmembrane region" description="Helical" evidence="6">
    <location>
        <begin position="736"/>
        <end position="756"/>
    </location>
</feature>
<dbReference type="CDD" id="cd07042">
    <property type="entry name" value="STAS_SulP_like_sulfate_transporter"/>
    <property type="match status" value="1"/>
</dbReference>
<dbReference type="InterPro" id="IPR018490">
    <property type="entry name" value="cNMP-bd_dom_sf"/>
</dbReference>
<dbReference type="Gene3D" id="2.60.120.10">
    <property type="entry name" value="Jelly Rolls"/>
    <property type="match status" value="1"/>
</dbReference>
<feature type="transmembrane region" description="Helical" evidence="6">
    <location>
        <begin position="598"/>
        <end position="620"/>
    </location>
</feature>
<keyword evidence="2 6" id="KW-0812">Transmembrane</keyword>
<evidence type="ECO:0000256" key="3">
    <source>
        <dbReference type="ARBA" id="ARBA00022989"/>
    </source>
</evidence>
<name>A0A9Q5HX35_SANBA</name>
<dbReference type="Pfam" id="PF00027">
    <property type="entry name" value="cNMP_binding"/>
    <property type="match status" value="1"/>
</dbReference>
<dbReference type="PANTHER" id="PTHR43310:SF4">
    <property type="entry name" value="AFR304WP"/>
    <property type="match status" value="1"/>
</dbReference>
<dbReference type="InterPro" id="IPR036513">
    <property type="entry name" value="STAS_dom_sf"/>
</dbReference>
<accession>A0A9Q5HX35</accession>
<dbReference type="InterPro" id="IPR011547">
    <property type="entry name" value="SLC26A/SulP_dom"/>
</dbReference>
<feature type="transmembrane region" description="Helical" evidence="6">
    <location>
        <begin position="768"/>
        <end position="788"/>
    </location>
</feature>
<dbReference type="CDD" id="cd00038">
    <property type="entry name" value="CAP_ED"/>
    <property type="match status" value="1"/>
</dbReference>
<comment type="subcellular location">
    <subcellularLocation>
        <location evidence="1">Membrane</location>
        <topology evidence="1">Multi-pass membrane protein</topology>
    </subcellularLocation>
</comment>
<feature type="region of interest" description="Disordered" evidence="5">
    <location>
        <begin position="71"/>
        <end position="91"/>
    </location>
</feature>
<feature type="compositionally biased region" description="Basic and acidic residues" evidence="5">
    <location>
        <begin position="1"/>
        <end position="11"/>
    </location>
</feature>
<feature type="compositionally biased region" description="Low complexity" evidence="5">
    <location>
        <begin position="25"/>
        <end position="37"/>
    </location>
</feature>
<feature type="region of interest" description="Disordered" evidence="5">
    <location>
        <begin position="1"/>
        <end position="57"/>
    </location>
</feature>
<evidence type="ECO:0000313" key="10">
    <source>
        <dbReference type="Proteomes" id="UP000757232"/>
    </source>
</evidence>
<keyword evidence="10" id="KW-1185">Reference proteome</keyword>
<dbReference type="Gene3D" id="3.30.750.24">
    <property type="entry name" value="STAS domain"/>
    <property type="match status" value="1"/>
</dbReference>
<keyword evidence="4 6" id="KW-0472">Membrane</keyword>
<reference evidence="9" key="1">
    <citation type="submission" date="2016-06" db="EMBL/GenBank/DDBJ databases">
        <title>Draft Genome sequence of the fungus Inonotus baumii.</title>
        <authorList>
            <person name="Zhu H."/>
            <person name="Lin W."/>
        </authorList>
    </citation>
    <scope>NUCLEOTIDE SEQUENCE</scope>
    <source>
        <strain evidence="9">821</strain>
    </source>
</reference>
<sequence>MDRSQDQRNTETTENVHTNIETPFSASSSSPRAIDSSGFSRDPVHEATNSNHENQARNVLHQLSTRRPLEGVTVNTHSEAGVSIASPERHMRRRLSNTLSTGIGGFNAAESGRSWTRAGLLQPYSYRGGSSQQAHTAAVESGYLSPSASASGNSSALSPRLSPTPSPAPQSSTGFFSRTPDDIRASTVELSMLAVPLPRAQSDYLGAAGPSSFPPHRAWSPPTSIVEENENLPPSAPAGTLLVPHQMRTPLTAADLARLAYAHSASISRVAAQPYAHSASISRVAAQHTHVRGREPTFASLPDQLPSTIFIRPPMTLVHASFILLERGVLEQILTDVFSMLQTQTEWTSVPRVSSSFLASGASSSDSEAPTPRASSAEPDRNAQSEFSGTGPSPSAPVPSTPSGLSLLLAQQRSPPATPCSETQKQFGISQTQDSVPEGAPQSESLRQAETTSRRRMSTDEETPLLPSHSPTESSRGPSLYYGTRSRSVSPERRPWWSWTQRKPSAKPTEVCPTAFGNGHGLLADPGSGIFGKKKHGKPKWIRTAIASSVRRVLSKETAADVGKTALRSIPAVLLGMLLNVLDGVSYGMIMFPSNDVFQNFGGIGVSMFFVTTIVSQLVYSFGGSSFAGANGSMMIEVVPFFHILASEITRELGEDNVTQIVSTTMVAFVLSSVLTGLTFFLLGHLRLGVIIGFFPRHILVGCIGGVGVFLIQTGLAVCARIDDDEFSYSFETLKFFFGSGHVLALWLPALGLAILLRLITHRFNHQLIFPVYFIMIPAIFYTIVAAARLDIPTLRRTGWIFDTAGSSEAWYKFYSYYSWKNTSFRALWVTMPTQFALLFFNILHPPLNVPALAVSLDEDVDTNKELVAHGYSNLLAGVLGTVPNYLVYVNTLLFYRVGGTTRVSGFILALATFVLLVVGTGPIGYIPIMLVGALIFVLGIDLVKEALWDTRHRVNRSEYLTIISIMVCMTLWDFVVGVLFGIVVCCFFFVVQNSRRRSVRAMFTGESAMSAVRRPSSHRDYIRQVAKQTVVLRLQGFLFFGTIAQVEEAIRALVEPPAWQRNPIRFLVIDLTLVGGVDMSSAEAFVRIQRLLYLRDVTMVLCGFSENSPIGNALRSVGLLEEEGVELFSGFGDAMEWTENAYLRAWFMCQKSVADTACRPIALPGRQRSPAFNMTESFQNSPRRSEIHAIAGRTLENEDRYPELEDSSPDRTETENVYLALSKAFSSYGQVDFEQFRPLLSRFERIAVTEGSVLWEQGDPPDGLYLIESGVLRAMYTFPDRKDTFEESMVGGTLAGELSALSNLSRNARVVVEKDAVLWKLSTEKLEELQKQHPKLAGVFIHLVLKVAKTDYDILLSALASRQ</sequence>
<feature type="compositionally biased region" description="Polar residues" evidence="5">
    <location>
        <begin position="12"/>
        <end position="24"/>
    </location>
</feature>
<dbReference type="InterPro" id="IPR000595">
    <property type="entry name" value="cNMP-bd_dom"/>
</dbReference>
<feature type="compositionally biased region" description="Low complexity" evidence="5">
    <location>
        <begin position="144"/>
        <end position="159"/>
    </location>
</feature>
<dbReference type="SUPFAM" id="SSF52091">
    <property type="entry name" value="SpoIIaa-like"/>
    <property type="match status" value="1"/>
</dbReference>
<protein>
    <submittedName>
        <fullName evidence="9">Sulfate anion transporter</fullName>
    </submittedName>
</protein>
<dbReference type="InterPro" id="IPR002645">
    <property type="entry name" value="STAS_dom"/>
</dbReference>
<feature type="compositionally biased region" description="Polar residues" evidence="5">
    <location>
        <begin position="442"/>
        <end position="451"/>
    </location>
</feature>
<dbReference type="InterPro" id="IPR014710">
    <property type="entry name" value="RmlC-like_jellyroll"/>
</dbReference>
<dbReference type="PROSITE" id="PS50042">
    <property type="entry name" value="CNMP_BINDING_3"/>
    <property type="match status" value="1"/>
</dbReference>
<dbReference type="PROSITE" id="PS50801">
    <property type="entry name" value="STAS"/>
    <property type="match status" value="1"/>
</dbReference>
<dbReference type="Proteomes" id="UP000757232">
    <property type="component" value="Unassembled WGS sequence"/>
</dbReference>
<dbReference type="GO" id="GO:0016020">
    <property type="term" value="C:membrane"/>
    <property type="evidence" value="ECO:0007669"/>
    <property type="project" value="UniProtKB-SubCell"/>
</dbReference>
<dbReference type="Pfam" id="PF01740">
    <property type="entry name" value="STAS"/>
    <property type="match status" value="1"/>
</dbReference>
<feature type="transmembrane region" description="Helical" evidence="6">
    <location>
        <begin position="908"/>
        <end position="941"/>
    </location>
</feature>
<evidence type="ECO:0000256" key="6">
    <source>
        <dbReference type="SAM" id="Phobius"/>
    </source>
</evidence>
<dbReference type="PANTHER" id="PTHR43310">
    <property type="entry name" value="SULFATE TRANSPORTER YBAR-RELATED"/>
    <property type="match status" value="1"/>
</dbReference>
<comment type="caution">
    <text evidence="9">The sequence shown here is derived from an EMBL/GenBank/DDBJ whole genome shotgun (WGS) entry which is preliminary data.</text>
</comment>
<evidence type="ECO:0000256" key="1">
    <source>
        <dbReference type="ARBA" id="ARBA00004141"/>
    </source>
</evidence>
<feature type="region of interest" description="Disordered" evidence="5">
    <location>
        <begin position="144"/>
        <end position="179"/>
    </location>
</feature>
<dbReference type="EMBL" id="LNZH02000190">
    <property type="protein sequence ID" value="OCB87613.1"/>
    <property type="molecule type" value="Genomic_DNA"/>
</dbReference>
<evidence type="ECO:0000259" key="7">
    <source>
        <dbReference type="PROSITE" id="PS50042"/>
    </source>
</evidence>
<evidence type="ECO:0000256" key="2">
    <source>
        <dbReference type="ARBA" id="ARBA00022692"/>
    </source>
</evidence>
<dbReference type="Pfam" id="PF00916">
    <property type="entry name" value="Sulfate_transp"/>
    <property type="match status" value="1"/>
</dbReference>
<feature type="transmembrane region" description="Helical" evidence="6">
    <location>
        <begin position="875"/>
        <end position="896"/>
    </location>
</feature>
<organism evidence="9 10">
    <name type="scientific">Sanghuangporus baumii</name>
    <name type="common">Phellinus baumii</name>
    <dbReference type="NCBI Taxonomy" id="108892"/>
    <lineage>
        <taxon>Eukaryota</taxon>
        <taxon>Fungi</taxon>
        <taxon>Dikarya</taxon>
        <taxon>Basidiomycota</taxon>
        <taxon>Agaricomycotina</taxon>
        <taxon>Agaricomycetes</taxon>
        <taxon>Hymenochaetales</taxon>
        <taxon>Hymenochaetaceae</taxon>
        <taxon>Sanghuangporus</taxon>
    </lineage>
</organism>
<feature type="compositionally biased region" description="Low complexity" evidence="5">
    <location>
        <begin position="358"/>
        <end position="369"/>
    </location>
</feature>
<feature type="transmembrane region" description="Helical" evidence="6">
    <location>
        <begin position="572"/>
        <end position="592"/>
    </location>
</feature>
<feature type="region of interest" description="Disordered" evidence="5">
    <location>
        <begin position="358"/>
        <end position="486"/>
    </location>
</feature>
<proteinExistence type="predicted"/>
<feature type="compositionally biased region" description="Polar residues" evidence="5">
    <location>
        <begin position="47"/>
        <end position="57"/>
    </location>
</feature>
<evidence type="ECO:0000256" key="4">
    <source>
        <dbReference type="ARBA" id="ARBA00023136"/>
    </source>
</evidence>
<feature type="transmembrane region" description="Helical" evidence="6">
    <location>
        <begin position="961"/>
        <end position="992"/>
    </location>
</feature>
<dbReference type="OrthoDB" id="409725at2759"/>
<evidence type="ECO:0000256" key="5">
    <source>
        <dbReference type="SAM" id="MobiDB-lite"/>
    </source>
</evidence>
<dbReference type="SUPFAM" id="SSF51206">
    <property type="entry name" value="cAMP-binding domain-like"/>
    <property type="match status" value="1"/>
</dbReference>
<evidence type="ECO:0000259" key="8">
    <source>
        <dbReference type="PROSITE" id="PS50801"/>
    </source>
</evidence>
<gene>
    <name evidence="9" type="ORF">A7U60_g5318</name>
</gene>
<feature type="transmembrane region" description="Helical" evidence="6">
    <location>
        <begin position="666"/>
        <end position="686"/>
    </location>
</feature>
<dbReference type="SMART" id="SM00100">
    <property type="entry name" value="cNMP"/>
    <property type="match status" value="1"/>
</dbReference>
<feature type="compositionally biased region" description="Polar residues" evidence="5">
    <location>
        <begin position="409"/>
        <end position="435"/>
    </location>
</feature>
<dbReference type="InterPro" id="IPR052706">
    <property type="entry name" value="Membrane-Transporter-like"/>
</dbReference>
<evidence type="ECO:0000313" key="9">
    <source>
        <dbReference type="EMBL" id="OCB87613.1"/>
    </source>
</evidence>
<feature type="domain" description="STAS" evidence="8">
    <location>
        <begin position="1031"/>
        <end position="1139"/>
    </location>
</feature>
<feature type="transmembrane region" description="Helical" evidence="6">
    <location>
        <begin position="698"/>
        <end position="716"/>
    </location>
</feature>
<feature type="domain" description="Cyclic nucleotide-binding" evidence="7">
    <location>
        <begin position="1228"/>
        <end position="1330"/>
    </location>
</feature>